<dbReference type="FunFam" id="3.30.160.60:FF:000295">
    <property type="entry name" value="zinc finger protein 19"/>
    <property type="match status" value="1"/>
</dbReference>
<feature type="domain" description="C2H2-type" evidence="12">
    <location>
        <begin position="703"/>
        <end position="730"/>
    </location>
</feature>
<feature type="domain" description="C2H2-type" evidence="12">
    <location>
        <begin position="135"/>
        <end position="162"/>
    </location>
</feature>
<dbReference type="FunFam" id="3.30.160.60:FF:000358">
    <property type="entry name" value="zinc finger protein 24"/>
    <property type="match status" value="1"/>
</dbReference>
<gene>
    <name evidence="14" type="primary">znf628</name>
</gene>
<dbReference type="SMART" id="SM00355">
    <property type="entry name" value="ZnF_C2H2"/>
    <property type="match status" value="17"/>
</dbReference>
<dbReference type="GO" id="GO:0000978">
    <property type="term" value="F:RNA polymerase II cis-regulatory region sequence-specific DNA binding"/>
    <property type="evidence" value="ECO:0007669"/>
    <property type="project" value="TreeGrafter"/>
</dbReference>
<dbReference type="FunFam" id="3.30.160.60:FF:000145">
    <property type="entry name" value="Zinc finger protein 574"/>
    <property type="match status" value="1"/>
</dbReference>
<feature type="domain" description="C2H2-type" evidence="12">
    <location>
        <begin position="247"/>
        <end position="274"/>
    </location>
</feature>
<evidence type="ECO:0000256" key="4">
    <source>
        <dbReference type="ARBA" id="ARBA00022771"/>
    </source>
</evidence>
<keyword evidence="3" id="KW-0677">Repeat</keyword>
<dbReference type="FunFam" id="3.30.160.60:FF:000016">
    <property type="entry name" value="zinc finger protein 37 homolog"/>
    <property type="match status" value="1"/>
</dbReference>
<dbReference type="Gene3D" id="3.30.160.60">
    <property type="entry name" value="Classic Zinc Finger"/>
    <property type="match status" value="15"/>
</dbReference>
<dbReference type="InterPro" id="IPR013087">
    <property type="entry name" value="Znf_C2H2_type"/>
</dbReference>
<keyword evidence="2" id="KW-0479">Metal-binding</keyword>
<evidence type="ECO:0000256" key="7">
    <source>
        <dbReference type="ARBA" id="ARBA00023125"/>
    </source>
</evidence>
<dbReference type="GeneID" id="105905526"/>
<evidence type="ECO:0000313" key="13">
    <source>
        <dbReference type="Proteomes" id="UP000515152"/>
    </source>
</evidence>
<dbReference type="GO" id="GO:0003700">
    <property type="term" value="F:DNA-binding transcription factor activity"/>
    <property type="evidence" value="ECO:0007669"/>
    <property type="project" value="TreeGrafter"/>
</dbReference>
<protein>
    <submittedName>
        <fullName evidence="14">Zinc finger protein 628</fullName>
    </submittedName>
</protein>
<dbReference type="KEGG" id="char:105905526"/>
<feature type="region of interest" description="Disordered" evidence="11">
    <location>
        <begin position="590"/>
        <end position="614"/>
    </location>
</feature>
<feature type="compositionally biased region" description="Low complexity" evidence="11">
    <location>
        <begin position="19"/>
        <end position="32"/>
    </location>
</feature>
<feature type="region of interest" description="Disordered" evidence="11">
    <location>
        <begin position="556"/>
        <end position="575"/>
    </location>
</feature>
<feature type="compositionally biased region" description="Basic residues" evidence="11">
    <location>
        <begin position="1020"/>
        <end position="1029"/>
    </location>
</feature>
<evidence type="ECO:0000256" key="1">
    <source>
        <dbReference type="ARBA" id="ARBA00004123"/>
    </source>
</evidence>
<feature type="compositionally biased region" description="Gly residues" evidence="11">
    <location>
        <begin position="826"/>
        <end position="835"/>
    </location>
</feature>
<evidence type="ECO:0000256" key="10">
    <source>
        <dbReference type="PROSITE-ProRule" id="PRU00042"/>
    </source>
</evidence>
<feature type="domain" description="C2H2-type" evidence="12">
    <location>
        <begin position="107"/>
        <end position="134"/>
    </location>
</feature>
<dbReference type="FunFam" id="3.30.160.60:FF:000213">
    <property type="entry name" value="Zinc finger protein 624"/>
    <property type="match status" value="2"/>
</dbReference>
<dbReference type="Proteomes" id="UP000515152">
    <property type="component" value="Chromosome 11"/>
</dbReference>
<evidence type="ECO:0000256" key="5">
    <source>
        <dbReference type="ARBA" id="ARBA00022833"/>
    </source>
</evidence>
<feature type="domain" description="C2H2-type" evidence="12">
    <location>
        <begin position="487"/>
        <end position="515"/>
    </location>
</feature>
<evidence type="ECO:0000256" key="9">
    <source>
        <dbReference type="ARBA" id="ARBA00023242"/>
    </source>
</evidence>
<dbReference type="FunFam" id="3.30.160.60:FF:000454">
    <property type="entry name" value="Zinc finger protein 624"/>
    <property type="match status" value="1"/>
</dbReference>
<keyword evidence="9" id="KW-0539">Nucleus</keyword>
<evidence type="ECO:0000256" key="8">
    <source>
        <dbReference type="ARBA" id="ARBA00023163"/>
    </source>
</evidence>
<feature type="region of interest" description="Disordered" evidence="11">
    <location>
        <begin position="1012"/>
        <end position="1042"/>
    </location>
</feature>
<feature type="domain" description="C2H2-type" evidence="12">
    <location>
        <begin position="191"/>
        <end position="218"/>
    </location>
</feature>
<dbReference type="FunFam" id="3.30.160.60:FF:000110">
    <property type="entry name" value="Zinc finger protein-like"/>
    <property type="match status" value="1"/>
</dbReference>
<dbReference type="GO" id="GO:0005634">
    <property type="term" value="C:nucleus"/>
    <property type="evidence" value="ECO:0007669"/>
    <property type="project" value="UniProtKB-SubCell"/>
</dbReference>
<feature type="domain" description="C2H2-type" evidence="12">
    <location>
        <begin position="647"/>
        <end position="674"/>
    </location>
</feature>
<feature type="domain" description="C2H2-type" evidence="12">
    <location>
        <begin position="219"/>
        <end position="246"/>
    </location>
</feature>
<dbReference type="RefSeq" id="XP_012688993.2">
    <property type="nucleotide sequence ID" value="XM_012833539.3"/>
</dbReference>
<keyword evidence="4 10" id="KW-0863">Zinc-finger</keyword>
<evidence type="ECO:0000259" key="12">
    <source>
        <dbReference type="PROSITE" id="PS50157"/>
    </source>
</evidence>
<evidence type="ECO:0000256" key="2">
    <source>
        <dbReference type="ARBA" id="ARBA00022723"/>
    </source>
</evidence>
<dbReference type="SUPFAM" id="SSF57667">
    <property type="entry name" value="beta-beta-alpha zinc fingers"/>
    <property type="match status" value="9"/>
</dbReference>
<accession>A0A6P3W4G4</accession>
<dbReference type="PANTHER" id="PTHR24390:SF237">
    <property type="entry name" value="FI23536P1-RELATED"/>
    <property type="match status" value="1"/>
</dbReference>
<keyword evidence="5" id="KW-0862">Zinc</keyword>
<evidence type="ECO:0000256" key="3">
    <source>
        <dbReference type="ARBA" id="ARBA00022737"/>
    </source>
</evidence>
<dbReference type="Pfam" id="PF13912">
    <property type="entry name" value="zf-C2H2_6"/>
    <property type="match status" value="1"/>
</dbReference>
<comment type="subcellular location">
    <subcellularLocation>
        <location evidence="1">Nucleus</location>
    </subcellularLocation>
</comment>
<dbReference type="CTD" id="89887"/>
<evidence type="ECO:0000256" key="11">
    <source>
        <dbReference type="SAM" id="MobiDB-lite"/>
    </source>
</evidence>
<dbReference type="PANTHER" id="PTHR24390">
    <property type="entry name" value="ZINC FINGER PROTEIN"/>
    <property type="match status" value="1"/>
</dbReference>
<dbReference type="FunFam" id="3.30.160.60:FF:002343">
    <property type="entry name" value="Zinc finger protein 33A"/>
    <property type="match status" value="1"/>
</dbReference>
<feature type="compositionally biased region" description="Polar residues" evidence="11">
    <location>
        <begin position="839"/>
        <end position="855"/>
    </location>
</feature>
<evidence type="ECO:0000256" key="6">
    <source>
        <dbReference type="ARBA" id="ARBA00023015"/>
    </source>
</evidence>
<dbReference type="GO" id="GO:0006357">
    <property type="term" value="P:regulation of transcription by RNA polymerase II"/>
    <property type="evidence" value="ECO:0007669"/>
    <property type="project" value="TreeGrafter"/>
</dbReference>
<feature type="domain" description="C2H2-type" evidence="12">
    <location>
        <begin position="675"/>
        <end position="702"/>
    </location>
</feature>
<proteinExistence type="predicted"/>
<feature type="domain" description="C2H2-type" evidence="12">
    <location>
        <begin position="515"/>
        <end position="542"/>
    </location>
</feature>
<keyword evidence="6" id="KW-0805">Transcription regulation</keyword>
<feature type="region of interest" description="Disordered" evidence="11">
    <location>
        <begin position="1098"/>
        <end position="1129"/>
    </location>
</feature>
<evidence type="ECO:0000313" key="14">
    <source>
        <dbReference type="RefSeq" id="XP_012688993.2"/>
    </source>
</evidence>
<dbReference type="PROSITE" id="PS50157">
    <property type="entry name" value="ZINC_FINGER_C2H2_2"/>
    <property type="match status" value="17"/>
</dbReference>
<feature type="region of interest" description="Disordered" evidence="11">
    <location>
        <begin position="19"/>
        <end position="50"/>
    </location>
</feature>
<dbReference type="FunFam" id="3.30.160.60:FF:000520">
    <property type="entry name" value="zinc finger protein 629 isoform X2"/>
    <property type="match status" value="1"/>
</dbReference>
<sequence length="1407" mass="150173">MKMANSVATLVVQTELLPTQSSSSLSPFPSLLARGEDVEEDGERSEEKTASEVVLTGMEMVTSTSSPVTSAPPNPEHPFQCLDCGKSFKWSSRLAHHQRSHNNERPYRCNLCPKAFKGSSALLYHQRSHSGEKPYKCEDCGKAFKRSSLLQVHRSVHTGLRTFQCPYCPLTFKWSSHYQYHLRQHTGECPYPCDSCPKAFKNSSSLRRHKNVHLGLKPYVCAVCTKAFTQSTNLRQHMRIHTGERPYVCNKCGRSFTHSSNLALHRNSHLDDKSKTGGAEGKEVALEGTAGAVVQGTTATEELSAVGVGIQDMVGFVSQQAGLGVGEVYLTHHTSSGSTTQTMLTLTPTTVASAVEHVHMTTDTGASVLLYSCGSCNQTFTSQGDLEEHQTLHLGSLGPGSTVGPGNGEASGAEAANVGLVGAGPLLADFEEVVETTTAAETGQGGVGGQNGQAEYDLLQGFTTVPQLPSDASVPTDTTGGAATVSNVCTYCGKSFKTSSGLTRHVTQTHSRSQFNCSACDRSFPLLSSLLTHQYSHTPEQRLLAEAEAEIVCPPSLSLPLPSSPTAKGREGEEGEREIHVSLIAVTEEDSAKPATRGAGKGGRRGGISKTVGNGDRPYRCSECGKSFKGSSGLRYHMRDHTGERPYRCTECGKSFKRSSLLSIHQRVHTGVRAFQCPYCPLTFKWSSHYQYHLRQHTGERPYVCQECGKSFKNTSCLRRHSQLHSGLRPHSCTVCGKAFSQTSNLKQHERTHSGERPFQCGQCHKSFTHSSNLQLHLRTHSSRKDFKCPHCGKEFVMHSYLQRHLRTHASGGVGGVAKEGAKVTKGGGASGTMGGPPQTLSLSMNTPGGLSSLFPDSSGNSTLLLSPSNLDIPLNTSQNYFMIQTPSGLQLIPLSNPTPTQPPPPPPPPPPPQPQSQNYLLLQCQGTNGSQPSLILVPTSSNPVSAEPQPLPVVQTIPALQSVLGQAQTQITQFQTVQTQPRYIVTNTNSTNTQVVTTAPCNSTLTRPILGKLTSTKTGRSRRGRKPKAASQKPGLAAPTVSQSAAVSAAVTKLSTTVSTPIASSMLSQPPACANQAAPTSTSAPIVVKVEPKMQPEHSMTLGGHLSEPSAAWTDQTTPAEDKSSDPLPEERFVLCFEKDGKKEEREIGVDAGGDGGRSYVLQFEGGAERDGGEREGGGRREESYVLHFQADGEREGDGGKEQDGMVSLNFQDWGSERQAERTSGLEEGVEGEGESFILHFQAADAHEEGAQPGAGYPEAQGNGLGLSCPPAQALVPLGGQEMVFQLEDEAKMVGGSGSGDNVQMIALIEGEGASSRQGGAFGPVEGTVGESREQMEGIFQLEGGEGIVIIEVSTSSLREGGMEEGGGGVTLERIDGKEMSDIREVTVGVMSEAEGHGQKNADNED</sequence>
<feature type="domain" description="C2H2-type" evidence="12">
    <location>
        <begin position="163"/>
        <end position="190"/>
    </location>
</feature>
<keyword evidence="13" id="KW-1185">Reference proteome</keyword>
<name>A0A6P3W4G4_CLUHA</name>
<dbReference type="FunFam" id="3.30.160.60:FF:000495">
    <property type="entry name" value="zinc finger protein 668"/>
    <property type="match status" value="1"/>
</dbReference>
<feature type="region of interest" description="Disordered" evidence="11">
    <location>
        <begin position="890"/>
        <end position="919"/>
    </location>
</feature>
<feature type="domain" description="C2H2-type" evidence="12">
    <location>
        <begin position="79"/>
        <end position="106"/>
    </location>
</feature>
<dbReference type="PROSITE" id="PS00028">
    <property type="entry name" value="ZINC_FINGER_C2H2_1"/>
    <property type="match status" value="17"/>
</dbReference>
<feature type="domain" description="C2H2-type" evidence="12">
    <location>
        <begin position="731"/>
        <end position="758"/>
    </location>
</feature>
<keyword evidence="8" id="KW-0804">Transcription</keyword>
<organism evidence="13 14">
    <name type="scientific">Clupea harengus</name>
    <name type="common">Atlantic herring</name>
    <dbReference type="NCBI Taxonomy" id="7950"/>
    <lineage>
        <taxon>Eukaryota</taxon>
        <taxon>Metazoa</taxon>
        <taxon>Chordata</taxon>
        <taxon>Craniata</taxon>
        <taxon>Vertebrata</taxon>
        <taxon>Euteleostomi</taxon>
        <taxon>Actinopterygii</taxon>
        <taxon>Neopterygii</taxon>
        <taxon>Teleostei</taxon>
        <taxon>Clupei</taxon>
        <taxon>Clupeiformes</taxon>
        <taxon>Clupeoidei</taxon>
        <taxon>Clupeidae</taxon>
        <taxon>Clupea</taxon>
    </lineage>
</organism>
<dbReference type="Pfam" id="PF00096">
    <property type="entry name" value="zf-C2H2"/>
    <property type="match status" value="14"/>
</dbReference>
<dbReference type="GO" id="GO:0008270">
    <property type="term" value="F:zinc ion binding"/>
    <property type="evidence" value="ECO:0007669"/>
    <property type="project" value="UniProtKB-KW"/>
</dbReference>
<feature type="domain" description="C2H2-type" evidence="12">
    <location>
        <begin position="759"/>
        <end position="786"/>
    </location>
</feature>
<reference evidence="14" key="1">
    <citation type="submission" date="2025-08" db="UniProtKB">
        <authorList>
            <consortium name="RefSeq"/>
        </authorList>
    </citation>
    <scope>IDENTIFICATION</scope>
</reference>
<feature type="compositionally biased region" description="Low complexity" evidence="11">
    <location>
        <begin position="556"/>
        <end position="565"/>
    </location>
</feature>
<feature type="domain" description="C2H2-type" evidence="12">
    <location>
        <begin position="371"/>
        <end position="398"/>
    </location>
</feature>
<feature type="compositionally biased region" description="Pro residues" evidence="11">
    <location>
        <begin position="900"/>
        <end position="915"/>
    </location>
</feature>
<keyword evidence="7" id="KW-0238">DNA-binding</keyword>
<dbReference type="InterPro" id="IPR036236">
    <property type="entry name" value="Znf_C2H2_sf"/>
</dbReference>
<dbReference type="FunFam" id="3.30.160.60:FF:002716">
    <property type="entry name" value="Zinc finger protein 212"/>
    <property type="match status" value="1"/>
</dbReference>
<feature type="domain" description="C2H2-type" evidence="12">
    <location>
        <begin position="787"/>
        <end position="810"/>
    </location>
</feature>
<dbReference type="OrthoDB" id="9885925at2759"/>
<feature type="domain" description="C2H2-type" evidence="12">
    <location>
        <begin position="619"/>
        <end position="646"/>
    </location>
</feature>
<feature type="region of interest" description="Disordered" evidence="11">
    <location>
        <begin position="812"/>
        <end position="855"/>
    </location>
</feature>